<proteinExistence type="predicted"/>
<feature type="transmembrane region" description="Helical" evidence="5">
    <location>
        <begin position="151"/>
        <end position="172"/>
    </location>
</feature>
<dbReference type="KEGG" id="sper:EW093_00380"/>
<keyword evidence="4 5" id="KW-0472">Membrane</keyword>
<dbReference type="RefSeq" id="WP_149566481.1">
    <property type="nucleotide sequence ID" value="NZ_CP035807.1"/>
</dbReference>
<dbReference type="GO" id="GO:0012505">
    <property type="term" value="C:endomembrane system"/>
    <property type="evidence" value="ECO:0007669"/>
    <property type="project" value="UniProtKB-SubCell"/>
</dbReference>
<dbReference type="OrthoDB" id="9781619at2"/>
<dbReference type="GO" id="GO:0005384">
    <property type="term" value="F:manganese ion transmembrane transporter activity"/>
    <property type="evidence" value="ECO:0007669"/>
    <property type="project" value="InterPro"/>
</dbReference>
<dbReference type="GO" id="GO:0030026">
    <property type="term" value="P:intracellular manganese ion homeostasis"/>
    <property type="evidence" value="ECO:0007669"/>
    <property type="project" value="InterPro"/>
</dbReference>
<dbReference type="PANTHER" id="PTHR31851">
    <property type="entry name" value="FE(2+)/MN(2+) TRANSPORTER PCL1"/>
    <property type="match status" value="1"/>
</dbReference>
<evidence type="ECO:0000313" key="6">
    <source>
        <dbReference type="EMBL" id="QEN03221.1"/>
    </source>
</evidence>
<evidence type="ECO:0000256" key="2">
    <source>
        <dbReference type="ARBA" id="ARBA00022692"/>
    </source>
</evidence>
<feature type="transmembrane region" description="Helical" evidence="5">
    <location>
        <begin position="47"/>
        <end position="68"/>
    </location>
</feature>
<gene>
    <name evidence="6" type="ORF">EW093_00380</name>
</gene>
<evidence type="ECO:0000256" key="3">
    <source>
        <dbReference type="ARBA" id="ARBA00022989"/>
    </source>
</evidence>
<comment type="subcellular location">
    <subcellularLocation>
        <location evidence="1">Endomembrane system</location>
        <topology evidence="1">Multi-pass membrane protein</topology>
    </subcellularLocation>
</comment>
<dbReference type="Pfam" id="PF01988">
    <property type="entry name" value="VIT1"/>
    <property type="match status" value="1"/>
</dbReference>
<dbReference type="AlphaFoldDB" id="A0A5C1Q6V6"/>
<keyword evidence="2 5" id="KW-0812">Transmembrane</keyword>
<dbReference type="Proteomes" id="UP000323824">
    <property type="component" value="Chromosome"/>
</dbReference>
<evidence type="ECO:0000256" key="4">
    <source>
        <dbReference type="ARBA" id="ARBA00023136"/>
    </source>
</evidence>
<keyword evidence="3 5" id="KW-1133">Transmembrane helix</keyword>
<protein>
    <recommendedName>
        <fullName evidence="8">VIT family protein</fullName>
    </recommendedName>
</protein>
<reference evidence="6 7" key="2">
    <citation type="submission" date="2019-09" db="EMBL/GenBank/DDBJ databases">
        <title>Complete Genome Sequence and Methylome Analysis of free living Spirochaetas.</title>
        <authorList>
            <person name="Leshcheva N."/>
            <person name="Mikheeva N."/>
        </authorList>
    </citation>
    <scope>NUCLEOTIDE SEQUENCE [LARGE SCALE GENOMIC DNA]</scope>
    <source>
        <strain evidence="6 7">P</strain>
    </source>
</reference>
<feature type="transmembrane region" description="Helical" evidence="5">
    <location>
        <begin position="21"/>
        <end position="41"/>
    </location>
</feature>
<evidence type="ECO:0000313" key="7">
    <source>
        <dbReference type="Proteomes" id="UP000323824"/>
    </source>
</evidence>
<dbReference type="InterPro" id="IPR008217">
    <property type="entry name" value="Ccc1_fam"/>
</dbReference>
<evidence type="ECO:0000256" key="1">
    <source>
        <dbReference type="ARBA" id="ARBA00004127"/>
    </source>
</evidence>
<reference evidence="6 7" key="1">
    <citation type="submission" date="2019-02" db="EMBL/GenBank/DDBJ databases">
        <authorList>
            <person name="Fomenkov A."/>
            <person name="Dubinina G."/>
            <person name="Grabovich M."/>
            <person name="Vincze T."/>
            <person name="Roberts R.J."/>
        </authorList>
    </citation>
    <scope>NUCLEOTIDE SEQUENCE [LARGE SCALE GENOMIC DNA]</scope>
    <source>
        <strain evidence="6 7">P</strain>
    </source>
</reference>
<sequence length="235" mass="25805">MKTYTDKFHLQGGELIRQITFGMNDGVVSIFALLAGLAGAGQDSKTILITLIAATIAGALSMAAGEFISSKSEADYFNHEVEQESLEIELCPDIEKEELRKIYQAKGFTGKLLDDVVNELVKNKEQWVREMVIDELGVTELDHSVELKSSIIIFIAFIMGACFPTLPYLLLVKLDLDSMLLFKISTSVTVGGLFLAGALKRFVTGVNWIKSGLEMLAVGFFAFSVAYVIGIFIPY</sequence>
<feature type="transmembrane region" description="Helical" evidence="5">
    <location>
        <begin position="178"/>
        <end position="199"/>
    </location>
</feature>
<organism evidence="6 7">
    <name type="scientific">Thiospirochaeta perfilievii</name>
    <dbReference type="NCBI Taxonomy" id="252967"/>
    <lineage>
        <taxon>Bacteria</taxon>
        <taxon>Pseudomonadati</taxon>
        <taxon>Spirochaetota</taxon>
        <taxon>Spirochaetia</taxon>
        <taxon>Spirochaetales</taxon>
        <taxon>Spirochaetaceae</taxon>
        <taxon>Thiospirochaeta</taxon>
    </lineage>
</organism>
<feature type="transmembrane region" description="Helical" evidence="5">
    <location>
        <begin position="211"/>
        <end position="233"/>
    </location>
</feature>
<dbReference type="EMBL" id="CP035807">
    <property type="protein sequence ID" value="QEN03221.1"/>
    <property type="molecule type" value="Genomic_DNA"/>
</dbReference>
<name>A0A5C1Q6V6_9SPIO</name>
<accession>A0A5C1Q6V6</accession>
<evidence type="ECO:0008006" key="8">
    <source>
        <dbReference type="Google" id="ProtNLM"/>
    </source>
</evidence>
<keyword evidence="7" id="KW-1185">Reference proteome</keyword>
<evidence type="ECO:0000256" key="5">
    <source>
        <dbReference type="SAM" id="Phobius"/>
    </source>
</evidence>